<sequence>MNKALITTALTSCAFTRTKYISSSDTSICASWITRHIQWGNSMRMHYTPRLRNHHKKAGASRTTVPGSTKVLPDGSDWAQKPVPFRVALVLCKSRNGEVGLRYITWELESSLENPWLKRKS</sequence>
<accession>A0A5B7J3B9</accession>
<evidence type="ECO:0000313" key="2">
    <source>
        <dbReference type="Proteomes" id="UP000324222"/>
    </source>
</evidence>
<dbReference type="EMBL" id="VSRR010080394">
    <property type="protein sequence ID" value="MPC89245.1"/>
    <property type="molecule type" value="Genomic_DNA"/>
</dbReference>
<evidence type="ECO:0000313" key="1">
    <source>
        <dbReference type="EMBL" id="MPC89245.1"/>
    </source>
</evidence>
<name>A0A5B7J3B9_PORTR</name>
<reference evidence="1 2" key="1">
    <citation type="submission" date="2019-05" db="EMBL/GenBank/DDBJ databases">
        <title>Another draft genome of Portunus trituberculatus and its Hox gene families provides insights of decapod evolution.</title>
        <authorList>
            <person name="Jeong J.-H."/>
            <person name="Song I."/>
            <person name="Kim S."/>
            <person name="Choi T."/>
            <person name="Kim D."/>
            <person name="Ryu S."/>
            <person name="Kim W."/>
        </authorList>
    </citation>
    <scope>NUCLEOTIDE SEQUENCE [LARGE SCALE GENOMIC DNA]</scope>
    <source>
        <tissue evidence="1">Muscle</tissue>
    </source>
</reference>
<dbReference type="AlphaFoldDB" id="A0A5B7J3B9"/>
<proteinExistence type="predicted"/>
<comment type="caution">
    <text evidence="1">The sequence shown here is derived from an EMBL/GenBank/DDBJ whole genome shotgun (WGS) entry which is preliminary data.</text>
</comment>
<dbReference type="Proteomes" id="UP000324222">
    <property type="component" value="Unassembled WGS sequence"/>
</dbReference>
<gene>
    <name evidence="1" type="ORF">E2C01_084182</name>
</gene>
<protein>
    <submittedName>
        <fullName evidence="1">Uncharacterized protein</fullName>
    </submittedName>
</protein>
<organism evidence="1 2">
    <name type="scientific">Portunus trituberculatus</name>
    <name type="common">Swimming crab</name>
    <name type="synonym">Neptunus trituberculatus</name>
    <dbReference type="NCBI Taxonomy" id="210409"/>
    <lineage>
        <taxon>Eukaryota</taxon>
        <taxon>Metazoa</taxon>
        <taxon>Ecdysozoa</taxon>
        <taxon>Arthropoda</taxon>
        <taxon>Crustacea</taxon>
        <taxon>Multicrustacea</taxon>
        <taxon>Malacostraca</taxon>
        <taxon>Eumalacostraca</taxon>
        <taxon>Eucarida</taxon>
        <taxon>Decapoda</taxon>
        <taxon>Pleocyemata</taxon>
        <taxon>Brachyura</taxon>
        <taxon>Eubrachyura</taxon>
        <taxon>Portunoidea</taxon>
        <taxon>Portunidae</taxon>
        <taxon>Portuninae</taxon>
        <taxon>Portunus</taxon>
    </lineage>
</organism>
<keyword evidence="2" id="KW-1185">Reference proteome</keyword>